<feature type="domain" description="Transposable element P transposase-like RNase H" evidence="1">
    <location>
        <begin position="2"/>
        <end position="110"/>
    </location>
</feature>
<organism evidence="3">
    <name type="scientific">Homalodisca liturata</name>
    <dbReference type="NCBI Taxonomy" id="320908"/>
    <lineage>
        <taxon>Eukaryota</taxon>
        <taxon>Metazoa</taxon>
        <taxon>Ecdysozoa</taxon>
        <taxon>Arthropoda</taxon>
        <taxon>Hexapoda</taxon>
        <taxon>Insecta</taxon>
        <taxon>Pterygota</taxon>
        <taxon>Neoptera</taxon>
        <taxon>Paraneoptera</taxon>
        <taxon>Hemiptera</taxon>
        <taxon>Auchenorrhyncha</taxon>
        <taxon>Membracoidea</taxon>
        <taxon>Cicadellidae</taxon>
        <taxon>Cicadellinae</taxon>
        <taxon>Proconiini</taxon>
        <taxon>Homalodisca</taxon>
    </lineage>
</organism>
<evidence type="ECO:0008006" key="4">
    <source>
        <dbReference type="Google" id="ProtNLM"/>
    </source>
</evidence>
<gene>
    <name evidence="3" type="ORF">g.22154</name>
</gene>
<dbReference type="Pfam" id="PF21788">
    <property type="entry name" value="TNP-like_GBD"/>
    <property type="match status" value="1"/>
</dbReference>
<protein>
    <recommendedName>
        <fullName evidence="4">THAP-type domain-containing protein</fullName>
    </recommendedName>
</protein>
<evidence type="ECO:0000259" key="1">
    <source>
        <dbReference type="Pfam" id="PF21787"/>
    </source>
</evidence>
<evidence type="ECO:0000313" key="3">
    <source>
        <dbReference type="EMBL" id="JAS83275.1"/>
    </source>
</evidence>
<reference evidence="3" key="1">
    <citation type="submission" date="2015-11" db="EMBL/GenBank/DDBJ databases">
        <title>De novo transcriptome assembly of four potential Pierce s Disease insect vectors from Arizona vineyards.</title>
        <authorList>
            <person name="Tassone E.E."/>
        </authorList>
    </citation>
    <scope>NUCLEOTIDE SEQUENCE</scope>
</reference>
<feature type="domain" description="Transposable element P transposase-like GTP-binding insertion" evidence="2">
    <location>
        <begin position="134"/>
        <end position="246"/>
    </location>
</feature>
<feature type="non-terminal residue" evidence="3">
    <location>
        <position position="307"/>
    </location>
</feature>
<sequence length="307" mass="34941">ACVLMFDEMSIKRTLEYSPRYDLIEGFEDMGGKKRKPAMGSQASVFMIRGLYYQWKLPIAYFISESGLSSDTTKEMVEDCVKKLTETGLCVKAVVCDQCPRNTLAFRKLGILKDKPYFLTTNQNKVFALYDAPHLLKSLRNNLLTHDFSLREKVISFSDIRTLYEIECKSSTTRSAYQLTQAHIWPNNFEKMSVSLAAQVFSHTTSAAIKTAVKTQQINSKTGSDTAEFLEKINSIYDAMNSKQLKTVNPDRCGLSKTDSHTRNLLMEGLKLFKVLRKLNAKYPEPPCFKGFRLTINAMLQLFEHEG</sequence>
<feature type="non-terminal residue" evidence="3">
    <location>
        <position position="1"/>
    </location>
</feature>
<proteinExistence type="predicted"/>
<dbReference type="EMBL" id="GECU01024431">
    <property type="protein sequence ID" value="JAS83275.1"/>
    <property type="molecule type" value="Transcribed_RNA"/>
</dbReference>
<dbReference type="Pfam" id="PF21787">
    <property type="entry name" value="TNP-like_RNaseH_N"/>
    <property type="match status" value="1"/>
</dbReference>
<dbReference type="InterPro" id="IPR048366">
    <property type="entry name" value="TNP-like_GBD"/>
</dbReference>
<evidence type="ECO:0000259" key="2">
    <source>
        <dbReference type="Pfam" id="PF21788"/>
    </source>
</evidence>
<accession>A0A1B6I8L4</accession>
<dbReference type="InterPro" id="IPR048365">
    <property type="entry name" value="TNP-like_RNaseH_N"/>
</dbReference>
<name>A0A1B6I8L4_9HEMI</name>
<dbReference type="AlphaFoldDB" id="A0A1B6I8L4"/>